<evidence type="ECO:0000256" key="1">
    <source>
        <dbReference type="SAM" id="MobiDB-lite"/>
    </source>
</evidence>
<dbReference type="InterPro" id="IPR050879">
    <property type="entry name" value="Acyltransferase_3"/>
</dbReference>
<accession>A0AAN8F708</accession>
<proteinExistence type="predicted"/>
<feature type="transmembrane region" description="Helical" evidence="2">
    <location>
        <begin position="182"/>
        <end position="202"/>
    </location>
</feature>
<gene>
    <name evidence="4" type="ORF">OHC33_001313</name>
</gene>
<keyword evidence="2" id="KW-0472">Membrane</keyword>
<dbReference type="InterPro" id="IPR002656">
    <property type="entry name" value="Acyl_transf_3_dom"/>
</dbReference>
<evidence type="ECO:0000313" key="4">
    <source>
        <dbReference type="EMBL" id="KAK5958123.1"/>
    </source>
</evidence>
<keyword evidence="5" id="KW-1185">Reference proteome</keyword>
<feature type="transmembrane region" description="Helical" evidence="2">
    <location>
        <begin position="43"/>
        <end position="60"/>
    </location>
</feature>
<organism evidence="4 5">
    <name type="scientific">Knufia fluminis</name>
    <dbReference type="NCBI Taxonomy" id="191047"/>
    <lineage>
        <taxon>Eukaryota</taxon>
        <taxon>Fungi</taxon>
        <taxon>Dikarya</taxon>
        <taxon>Ascomycota</taxon>
        <taxon>Pezizomycotina</taxon>
        <taxon>Eurotiomycetes</taxon>
        <taxon>Chaetothyriomycetidae</taxon>
        <taxon>Chaetothyriales</taxon>
        <taxon>Trichomeriaceae</taxon>
        <taxon>Knufia</taxon>
    </lineage>
</organism>
<dbReference type="PANTHER" id="PTHR23028:SF134">
    <property type="entry name" value="PUTATIVE (AFU_ORTHOLOGUE AFUA_4G08520)-RELATED"/>
    <property type="match status" value="1"/>
</dbReference>
<feature type="transmembrane region" description="Helical" evidence="2">
    <location>
        <begin position="433"/>
        <end position="454"/>
    </location>
</feature>
<dbReference type="PANTHER" id="PTHR23028">
    <property type="entry name" value="ACETYLTRANSFERASE"/>
    <property type="match status" value="1"/>
</dbReference>
<dbReference type="EMBL" id="JAKLMC020000002">
    <property type="protein sequence ID" value="KAK5958123.1"/>
    <property type="molecule type" value="Genomic_DNA"/>
</dbReference>
<feature type="transmembrane region" description="Helical" evidence="2">
    <location>
        <begin position="403"/>
        <end position="421"/>
    </location>
</feature>
<feature type="transmembrane region" description="Helical" evidence="2">
    <location>
        <begin position="367"/>
        <end position="391"/>
    </location>
</feature>
<feature type="transmembrane region" description="Helical" evidence="2">
    <location>
        <begin position="323"/>
        <end position="340"/>
    </location>
</feature>
<name>A0AAN8F708_9EURO</name>
<evidence type="ECO:0000313" key="5">
    <source>
        <dbReference type="Proteomes" id="UP001316803"/>
    </source>
</evidence>
<dbReference type="Pfam" id="PF01757">
    <property type="entry name" value="Acyl_transf_3"/>
    <property type="match status" value="1"/>
</dbReference>
<evidence type="ECO:0000256" key="2">
    <source>
        <dbReference type="SAM" id="Phobius"/>
    </source>
</evidence>
<protein>
    <recommendedName>
        <fullName evidence="3">Acyltransferase 3 domain-containing protein</fullName>
    </recommendedName>
</protein>
<feature type="region of interest" description="Disordered" evidence="1">
    <location>
        <begin position="1"/>
        <end position="20"/>
    </location>
</feature>
<reference evidence="4 5" key="1">
    <citation type="submission" date="2022-12" db="EMBL/GenBank/DDBJ databases">
        <title>Genomic features and morphological characterization of a novel Knufia sp. strain isolated from spacecraft assembly facility.</title>
        <authorList>
            <person name="Teixeira M."/>
            <person name="Chander A.M."/>
            <person name="Stajich J.E."/>
            <person name="Venkateswaran K."/>
        </authorList>
    </citation>
    <scope>NUCLEOTIDE SEQUENCE [LARGE SCALE GENOMIC DNA]</scope>
    <source>
        <strain evidence="4 5">FJI-L2-BK-P2</strain>
    </source>
</reference>
<evidence type="ECO:0000259" key="3">
    <source>
        <dbReference type="Pfam" id="PF01757"/>
    </source>
</evidence>
<dbReference type="AlphaFoldDB" id="A0AAN8F708"/>
<keyword evidence="2" id="KW-1133">Transmembrane helix</keyword>
<sequence length="483" mass="54874">MWSGKAPNKEDEESLLPPLPTCTTTTPDIYFASSARWRSLPRMLLNALYQLLLFAIPSFLKRGPGQLNAAAEKFTQSTSVKSHSTGYLDGVRGLASFIVFIDHSTSMSYDATHSGYENSEKSSLWQLPVVRLVYSGPAMVSIFFVVSGFVLTHRFIQKMHRHEYETLFSGLASLTFRRALRLFLPALVSCLLVYVCASLDLMKIPKRVNKMKFHHGWPAFLSYLDEESNPWTWDMAMKGFYNPQLWSIAVEYRGSMIVFLVVLGLARCRTVIRIAVQSAIIVHAFGHHRWDVALFVAGMLIAELDVLVQQSISRKAFMQQKRIKFIFCISMFVGVWLGGFPRTNGLKSVGYTFSNNLWPFSAYRRRFWISVAAILIVGPMPYLPSVQGFFCTRLIRYLGKISFALYLVHGLGNSTIGTWLLHFTSTMLGNEGYWRKALGFAVSSVLYTPVVIWWSDMYWRAVDIPATHFAKWFEGKCASRVPS</sequence>
<dbReference type="GO" id="GO:0016747">
    <property type="term" value="F:acyltransferase activity, transferring groups other than amino-acyl groups"/>
    <property type="evidence" value="ECO:0007669"/>
    <property type="project" value="InterPro"/>
</dbReference>
<feature type="transmembrane region" description="Helical" evidence="2">
    <location>
        <begin position="245"/>
        <end position="263"/>
    </location>
</feature>
<keyword evidence="2" id="KW-0812">Transmembrane</keyword>
<dbReference type="Proteomes" id="UP001316803">
    <property type="component" value="Unassembled WGS sequence"/>
</dbReference>
<feature type="domain" description="Acyltransferase 3" evidence="3">
    <location>
        <begin position="87"/>
        <end position="455"/>
    </location>
</feature>
<feature type="transmembrane region" description="Helical" evidence="2">
    <location>
        <begin position="132"/>
        <end position="151"/>
    </location>
</feature>
<comment type="caution">
    <text evidence="4">The sequence shown here is derived from an EMBL/GenBank/DDBJ whole genome shotgun (WGS) entry which is preliminary data.</text>
</comment>